<name>A0A919CDP8_9ACTN</name>
<proteinExistence type="predicted"/>
<dbReference type="Gene3D" id="3.40.50.1820">
    <property type="entry name" value="alpha/beta hydrolase"/>
    <property type="match status" value="1"/>
</dbReference>
<dbReference type="SUPFAM" id="SSF53474">
    <property type="entry name" value="alpha/beta-Hydrolases"/>
    <property type="match status" value="1"/>
</dbReference>
<keyword evidence="3" id="KW-0378">Hydrolase</keyword>
<evidence type="ECO:0000259" key="2">
    <source>
        <dbReference type="Pfam" id="PF12697"/>
    </source>
</evidence>
<evidence type="ECO:0000256" key="1">
    <source>
        <dbReference type="SAM" id="SignalP"/>
    </source>
</evidence>
<dbReference type="InterPro" id="IPR029058">
    <property type="entry name" value="AB_hydrolase_fold"/>
</dbReference>
<dbReference type="EMBL" id="BMVC01000018">
    <property type="protein sequence ID" value="GHD12522.1"/>
    <property type="molecule type" value="Genomic_DNA"/>
</dbReference>
<reference evidence="3" key="2">
    <citation type="submission" date="2020-09" db="EMBL/GenBank/DDBJ databases">
        <authorList>
            <person name="Sun Q."/>
            <person name="Ohkuma M."/>
        </authorList>
    </citation>
    <scope>NUCLEOTIDE SEQUENCE</scope>
    <source>
        <strain evidence="3">JCM 4637</strain>
    </source>
</reference>
<feature type="chain" id="PRO_5038078423" evidence="1">
    <location>
        <begin position="31"/>
        <end position="346"/>
    </location>
</feature>
<organism evidence="3 4">
    <name type="scientific">Streptomyces finlayi</name>
    <dbReference type="NCBI Taxonomy" id="67296"/>
    <lineage>
        <taxon>Bacteria</taxon>
        <taxon>Bacillati</taxon>
        <taxon>Actinomycetota</taxon>
        <taxon>Actinomycetes</taxon>
        <taxon>Kitasatosporales</taxon>
        <taxon>Streptomycetaceae</taxon>
        <taxon>Streptomyces</taxon>
    </lineage>
</organism>
<gene>
    <name evidence="3" type="ORF">GCM10010334_69630</name>
</gene>
<dbReference type="PANTHER" id="PTHR43798">
    <property type="entry name" value="MONOACYLGLYCEROL LIPASE"/>
    <property type="match status" value="1"/>
</dbReference>
<accession>A0A919CDP8</accession>
<feature type="signal peptide" evidence="1">
    <location>
        <begin position="1"/>
        <end position="30"/>
    </location>
</feature>
<reference evidence="3" key="1">
    <citation type="journal article" date="2014" name="Int. J. Syst. Evol. Microbiol.">
        <title>Complete genome sequence of Corynebacterium casei LMG S-19264T (=DSM 44701T), isolated from a smear-ripened cheese.</title>
        <authorList>
            <consortium name="US DOE Joint Genome Institute (JGI-PGF)"/>
            <person name="Walter F."/>
            <person name="Albersmeier A."/>
            <person name="Kalinowski J."/>
            <person name="Ruckert C."/>
        </authorList>
    </citation>
    <scope>NUCLEOTIDE SEQUENCE</scope>
    <source>
        <strain evidence="3">JCM 4637</strain>
    </source>
</reference>
<keyword evidence="1" id="KW-0732">Signal</keyword>
<feature type="domain" description="AB hydrolase-1" evidence="2">
    <location>
        <begin position="74"/>
        <end position="325"/>
    </location>
</feature>
<dbReference type="InterPro" id="IPR000073">
    <property type="entry name" value="AB_hydrolase_1"/>
</dbReference>
<dbReference type="InterPro" id="IPR050266">
    <property type="entry name" value="AB_hydrolase_sf"/>
</dbReference>
<sequence length="346" mass="36814">MALRPRALAAAAAAALVLPLLVGPATTATAHKPGKAACTPFTSRVAVTEGARADQRISGTLCTPRGNRTSTVQLLVHGGTYDRSYWTVRGRTGGPSYMEAATAAGHAALAFDRLGSGTSSAPHSSRYTDTTHELVTLQLIRTLRERGYRKVVLVGHSFGATVARMVAAKHPDAVDGLILTGEGAPPNLASFEEMFGLYMPARQHPLLAGRRLDDGYLALRTGGKADWFYHRKTTEPRVLLHDELTTEPGVYPADPAYGDVALNRDIRVPVLVVVGQEDKLICGGQGADCSSTAALKAAADPLYGPRAKLEALTVPATGHSLNVHRTAPVWYAYAQDWTKRRVDGGS</sequence>
<comment type="caution">
    <text evidence="3">The sequence shown here is derived from an EMBL/GenBank/DDBJ whole genome shotgun (WGS) entry which is preliminary data.</text>
</comment>
<dbReference type="AlphaFoldDB" id="A0A919CDP8"/>
<dbReference type="Proteomes" id="UP000638353">
    <property type="component" value="Unassembled WGS sequence"/>
</dbReference>
<evidence type="ECO:0000313" key="3">
    <source>
        <dbReference type="EMBL" id="GHD12522.1"/>
    </source>
</evidence>
<dbReference type="Pfam" id="PF12697">
    <property type="entry name" value="Abhydrolase_6"/>
    <property type="match status" value="1"/>
</dbReference>
<protein>
    <submittedName>
        <fullName evidence="3">Alpha/beta hydrolase</fullName>
    </submittedName>
</protein>
<dbReference type="RefSeq" id="WP_189827174.1">
    <property type="nucleotide sequence ID" value="NZ_BMVC01000018.1"/>
</dbReference>
<dbReference type="GO" id="GO:0016787">
    <property type="term" value="F:hydrolase activity"/>
    <property type="evidence" value="ECO:0007669"/>
    <property type="project" value="UniProtKB-KW"/>
</dbReference>
<evidence type="ECO:0000313" key="4">
    <source>
        <dbReference type="Proteomes" id="UP000638353"/>
    </source>
</evidence>
<dbReference type="PRINTS" id="PR00111">
    <property type="entry name" value="ABHYDROLASE"/>
</dbReference>